<reference evidence="2 4" key="1">
    <citation type="submission" date="2015-03" db="EMBL/GenBank/DDBJ databases">
        <authorList>
            <person name="Lepp D."/>
            <person name="Hassan Y.I."/>
            <person name="Li X.-Z."/>
            <person name="Zhou T."/>
        </authorList>
    </citation>
    <scope>NUCLEOTIDE SEQUENCE [LARGE SCALE GENOMIC DNA]</scope>
    <source>
        <strain evidence="2 4">Cr7-05</strain>
    </source>
</reference>
<dbReference type="Proteomes" id="UP000182258">
    <property type="component" value="Unassembled WGS sequence"/>
</dbReference>
<proteinExistence type="predicted"/>
<dbReference type="AlphaFoldDB" id="A0A0F5PUR0"/>
<dbReference type="PANTHER" id="PTHR42861">
    <property type="entry name" value="CALCIUM-TRANSPORTING ATPASE"/>
    <property type="match status" value="1"/>
</dbReference>
<reference evidence="3 5" key="2">
    <citation type="submission" date="2016-10" db="EMBL/GenBank/DDBJ databases">
        <authorList>
            <person name="de Groot N.N."/>
        </authorList>
    </citation>
    <scope>NUCLEOTIDE SEQUENCE [LARGE SCALE GENOMIC DNA]</scope>
    <source>
        <strain evidence="3 5">CGMCC 1.10210</strain>
    </source>
</reference>
<keyword evidence="1" id="KW-1133">Transmembrane helix</keyword>
<dbReference type="InterPro" id="IPR023214">
    <property type="entry name" value="HAD_sf"/>
</dbReference>
<protein>
    <submittedName>
        <fullName evidence="3">ATPase, P-type (Transporting), HAD superfamily, subfamily IC</fullName>
    </submittedName>
</protein>
<keyword evidence="1" id="KW-0812">Transmembrane</keyword>
<dbReference type="GO" id="GO:0000166">
    <property type="term" value="F:nucleotide binding"/>
    <property type="evidence" value="ECO:0007669"/>
    <property type="project" value="InterPro"/>
</dbReference>
<dbReference type="EMBL" id="FOMB01000002">
    <property type="protein sequence ID" value="SFC15682.1"/>
    <property type="molecule type" value="Genomic_DNA"/>
</dbReference>
<dbReference type="Proteomes" id="UP000033519">
    <property type="component" value="Unassembled WGS sequence"/>
</dbReference>
<dbReference type="RefSeq" id="WP_046171588.1">
    <property type="nucleotide sequence ID" value="NZ_FOMB01000002.1"/>
</dbReference>
<keyword evidence="4" id="KW-1185">Reference proteome</keyword>
<dbReference type="Gene3D" id="3.40.1110.10">
    <property type="entry name" value="Calcium-transporting ATPase, cytoplasmic domain N"/>
    <property type="match status" value="1"/>
</dbReference>
<evidence type="ECO:0000256" key="1">
    <source>
        <dbReference type="SAM" id="Phobius"/>
    </source>
</evidence>
<evidence type="ECO:0000313" key="4">
    <source>
        <dbReference type="Proteomes" id="UP000033519"/>
    </source>
</evidence>
<dbReference type="InterPro" id="IPR023299">
    <property type="entry name" value="ATPase_P-typ_cyto_dom_N"/>
</dbReference>
<dbReference type="InterPro" id="IPR023298">
    <property type="entry name" value="ATPase_P-typ_TM_dom_sf"/>
</dbReference>
<evidence type="ECO:0000313" key="2">
    <source>
        <dbReference type="EMBL" id="KKC32373.1"/>
    </source>
</evidence>
<dbReference type="EMBL" id="LAPV01000134">
    <property type="protein sequence ID" value="KKC32373.1"/>
    <property type="molecule type" value="Genomic_DNA"/>
</dbReference>
<dbReference type="Gene3D" id="1.20.1110.10">
    <property type="entry name" value="Calcium-transporting ATPase, transmembrane domain"/>
    <property type="match status" value="1"/>
</dbReference>
<dbReference type="SUPFAM" id="SSF81665">
    <property type="entry name" value="Calcium ATPase, transmembrane domain M"/>
    <property type="match status" value="1"/>
</dbReference>
<dbReference type="PATRIC" id="fig|728005.3.peg.925"/>
<gene>
    <name evidence="3" type="ORF">SAMN04488059_102320</name>
    <name evidence="2" type="ORF">WH91_13770</name>
</gene>
<evidence type="ECO:0000313" key="3">
    <source>
        <dbReference type="EMBL" id="SFC15682.1"/>
    </source>
</evidence>
<organism evidence="3 5">
    <name type="scientific">Devosia psychrophila</name>
    <dbReference type="NCBI Taxonomy" id="728005"/>
    <lineage>
        <taxon>Bacteria</taxon>
        <taxon>Pseudomonadati</taxon>
        <taxon>Pseudomonadota</taxon>
        <taxon>Alphaproteobacteria</taxon>
        <taxon>Hyphomicrobiales</taxon>
        <taxon>Devosiaceae</taxon>
        <taxon>Devosia</taxon>
    </lineage>
</organism>
<name>A0A0F5PUR0_9HYPH</name>
<dbReference type="STRING" id="728005.SAMN04488059_102320"/>
<accession>A0A0F5PUR0</accession>
<sequence length="147" mass="15411">MTQLLVIVTEVFAANVFLGRPLIDSLLFGAALAVGLFPQLLAVVTVTLALAAGKLAEAGVLVKRSVAIENLGAMEVLCTHKTGTLTDGKAHLDRALDFSGNSLEATIMWAVLNAKLQTGLYGAPSGLLESRLGELQSLLSRRNARAV</sequence>
<dbReference type="Gene3D" id="3.40.50.1000">
    <property type="entry name" value="HAD superfamily/HAD-like"/>
    <property type="match status" value="1"/>
</dbReference>
<keyword evidence="1" id="KW-0472">Membrane</keyword>
<evidence type="ECO:0000313" key="5">
    <source>
        <dbReference type="Proteomes" id="UP000182258"/>
    </source>
</evidence>
<feature type="transmembrane region" description="Helical" evidence="1">
    <location>
        <begin position="29"/>
        <end position="53"/>
    </location>
</feature>